<dbReference type="OrthoDB" id="9777638at2"/>
<dbReference type="Pfam" id="PF08241">
    <property type="entry name" value="Methyltransf_11"/>
    <property type="match status" value="1"/>
</dbReference>
<gene>
    <name evidence="6" type="ORF">HUE56_16365</name>
</gene>
<accession>A0A6N1ANJ6</accession>
<evidence type="ECO:0000313" key="6">
    <source>
        <dbReference type="EMBL" id="QKS53190.1"/>
    </source>
</evidence>
<dbReference type="Proteomes" id="UP000509702">
    <property type="component" value="Chromosome"/>
</dbReference>
<reference evidence="6 7" key="1">
    <citation type="submission" date="2020-06" db="EMBL/GenBank/DDBJ databases">
        <title>Complete genome of Azosprillum oryzae KACC14407.</title>
        <authorList>
            <person name="Kim M."/>
            <person name="Park Y.-J."/>
            <person name="Shin J.-H."/>
        </authorList>
    </citation>
    <scope>NUCLEOTIDE SEQUENCE [LARGE SCALE GENOMIC DNA]</scope>
    <source>
        <strain evidence="6 7">KACC 14407</strain>
    </source>
</reference>
<dbReference type="InterPro" id="IPR029063">
    <property type="entry name" value="SAM-dependent_MTases_sf"/>
</dbReference>
<keyword evidence="2 6" id="KW-0489">Methyltransferase</keyword>
<dbReference type="PANTHER" id="PTHR43591:SF24">
    <property type="entry name" value="2-METHOXY-6-POLYPRENYL-1,4-BENZOQUINOL METHYLASE, MITOCHONDRIAL"/>
    <property type="match status" value="1"/>
</dbReference>
<dbReference type="CDD" id="cd02440">
    <property type="entry name" value="AdoMet_MTases"/>
    <property type="match status" value="1"/>
</dbReference>
<dbReference type="PROSITE" id="PS51608">
    <property type="entry name" value="SAM_MT_UBIE"/>
    <property type="match status" value="1"/>
</dbReference>
<dbReference type="SUPFAM" id="SSF53335">
    <property type="entry name" value="S-adenosyl-L-methionine-dependent methyltransferases"/>
    <property type="match status" value="1"/>
</dbReference>
<evidence type="ECO:0000313" key="7">
    <source>
        <dbReference type="Proteomes" id="UP000509702"/>
    </source>
</evidence>
<dbReference type="KEGG" id="aoz:HUE56_16365"/>
<keyword evidence="7" id="KW-1185">Reference proteome</keyword>
<keyword evidence="4" id="KW-0949">S-adenosyl-L-methionine</keyword>
<evidence type="ECO:0000256" key="3">
    <source>
        <dbReference type="ARBA" id="ARBA00022679"/>
    </source>
</evidence>
<organism evidence="6 7">
    <name type="scientific">Azospirillum oryzae</name>
    <dbReference type="NCBI Taxonomy" id="286727"/>
    <lineage>
        <taxon>Bacteria</taxon>
        <taxon>Pseudomonadati</taxon>
        <taxon>Pseudomonadota</taxon>
        <taxon>Alphaproteobacteria</taxon>
        <taxon>Rhodospirillales</taxon>
        <taxon>Azospirillaceae</taxon>
        <taxon>Azospirillum</taxon>
    </lineage>
</organism>
<keyword evidence="1" id="KW-0474">Menaquinone biosynthesis</keyword>
<evidence type="ECO:0000259" key="5">
    <source>
        <dbReference type="Pfam" id="PF08241"/>
    </source>
</evidence>
<dbReference type="GO" id="GO:0009234">
    <property type="term" value="P:menaquinone biosynthetic process"/>
    <property type="evidence" value="ECO:0007669"/>
    <property type="project" value="UniProtKB-KW"/>
</dbReference>
<protein>
    <submittedName>
        <fullName evidence="6">Methyltransferase domain-containing protein</fullName>
    </submittedName>
</protein>
<evidence type="ECO:0000256" key="1">
    <source>
        <dbReference type="ARBA" id="ARBA00022428"/>
    </source>
</evidence>
<dbReference type="AlphaFoldDB" id="A0A6N1ANJ6"/>
<proteinExistence type="predicted"/>
<dbReference type="EMBL" id="CP054619">
    <property type="protein sequence ID" value="QKS53190.1"/>
    <property type="molecule type" value="Genomic_DNA"/>
</dbReference>
<dbReference type="InterPro" id="IPR004033">
    <property type="entry name" value="UbiE/COQ5_MeTrFase"/>
</dbReference>
<dbReference type="InterPro" id="IPR013216">
    <property type="entry name" value="Methyltransf_11"/>
</dbReference>
<dbReference type="PANTHER" id="PTHR43591">
    <property type="entry name" value="METHYLTRANSFERASE"/>
    <property type="match status" value="1"/>
</dbReference>
<evidence type="ECO:0000256" key="2">
    <source>
        <dbReference type="ARBA" id="ARBA00022603"/>
    </source>
</evidence>
<dbReference type="GO" id="GO:0008757">
    <property type="term" value="F:S-adenosylmethionine-dependent methyltransferase activity"/>
    <property type="evidence" value="ECO:0007669"/>
    <property type="project" value="InterPro"/>
</dbReference>
<sequence>MADLADKLNRPLLDAAGLTEGHRLLDLASGAGEPALSAARRAGPDGLVVGSDLVPGMMAGAVRRARSVEGPAPTFTAADMTALPFADAAFDGVTCRFGIMFVPGVDSALREVRRVLRPGGKAAFMVWGPRAGNGLFAEIGDVVADHLGEDGSLDPLFRFAKPGLLSEVMRAAGFAETSETDLTPVRKAPAGQPFWRAALDMSFGHRLGGLSAERRKALEQDIAKRFDAQAVDGIVPVPSHARIVVGW</sequence>
<keyword evidence="3 6" id="KW-0808">Transferase</keyword>
<dbReference type="Gene3D" id="3.40.50.150">
    <property type="entry name" value="Vaccinia Virus protein VP39"/>
    <property type="match status" value="1"/>
</dbReference>
<feature type="domain" description="Methyltransferase type 11" evidence="5">
    <location>
        <begin position="25"/>
        <end position="124"/>
    </location>
</feature>
<dbReference type="GO" id="GO:0032259">
    <property type="term" value="P:methylation"/>
    <property type="evidence" value="ECO:0007669"/>
    <property type="project" value="UniProtKB-KW"/>
</dbReference>
<name>A0A6N1ANJ6_9PROT</name>
<evidence type="ECO:0000256" key="4">
    <source>
        <dbReference type="ARBA" id="ARBA00022691"/>
    </source>
</evidence>